<accession>A0A9X2HP63</accession>
<dbReference type="InterPro" id="IPR012338">
    <property type="entry name" value="Beta-lactam/transpept-like"/>
</dbReference>
<feature type="domain" description="Beta-lactamase-related" evidence="1">
    <location>
        <begin position="49"/>
        <end position="293"/>
    </location>
</feature>
<organism evidence="2 3">
    <name type="scientific">Sphingomonas tagetis</name>
    <dbReference type="NCBI Taxonomy" id="2949092"/>
    <lineage>
        <taxon>Bacteria</taxon>
        <taxon>Pseudomonadati</taxon>
        <taxon>Pseudomonadota</taxon>
        <taxon>Alphaproteobacteria</taxon>
        <taxon>Sphingomonadales</taxon>
        <taxon>Sphingomonadaceae</taxon>
        <taxon>Sphingomonas</taxon>
    </lineage>
</organism>
<gene>
    <name evidence="2" type="ORF">M9978_05940</name>
</gene>
<keyword evidence="3" id="KW-1185">Reference proteome</keyword>
<dbReference type="RefSeq" id="WP_254292079.1">
    <property type="nucleotide sequence ID" value="NZ_JAMLDX010000003.1"/>
</dbReference>
<dbReference type="PANTHER" id="PTHR43283:SF7">
    <property type="entry name" value="BETA-LACTAMASE-RELATED DOMAIN-CONTAINING PROTEIN"/>
    <property type="match status" value="1"/>
</dbReference>
<dbReference type="Gene3D" id="3.40.710.10">
    <property type="entry name" value="DD-peptidase/beta-lactamase superfamily"/>
    <property type="match status" value="1"/>
</dbReference>
<dbReference type="Pfam" id="PF00144">
    <property type="entry name" value="Beta-lactamase"/>
    <property type="match status" value="1"/>
</dbReference>
<dbReference type="PANTHER" id="PTHR43283">
    <property type="entry name" value="BETA-LACTAMASE-RELATED"/>
    <property type="match status" value="1"/>
</dbReference>
<dbReference type="Proteomes" id="UP001139451">
    <property type="component" value="Unassembled WGS sequence"/>
</dbReference>
<dbReference type="EMBL" id="JAMLDX010000003">
    <property type="protein sequence ID" value="MCP3729965.1"/>
    <property type="molecule type" value="Genomic_DNA"/>
</dbReference>
<sequence>MTQVTASPCSPLADGLTRAAPSQRGIDAGAVLALLDDIEQAGLELHTFMLWRDGVVAEGWRWPYSATRPRMSHSMTKSILACAIGMLIESGQLALTDTVASFFPEAGVMPGSHAGQMTVEDLLTMRSGHGAEVSGSVWRGISTSWVAEFFKIPIPHPPGTVHVYSSAASYMLSAIVTRITGETADEYLRPRLFEPLGMRDVRWDIGPDGINPGGNGITFTTADGLKLGILHAQHGIWNGQRLLPQWWVEAATRVHTADYGYHWVIGDTYYCALGQFVQAVIVYPEHGAVLAINAAMDESKVVLPHLKRHLPDAFTRGGSPDDDRKLAERLAGWAAVPRIASEAPGDPAALTGHWNVETNALGIEALDLAFADDGELRLTIGDGSIAAPRDGWREMRATLSAPVLHHGYALANAPTVAGYRWTAQDAIELVLHFAETTFRDTLRIRRVGTALELDRGVNINSAARAWPTLRATR</sequence>
<dbReference type="AlphaFoldDB" id="A0A9X2HP63"/>
<reference evidence="2" key="1">
    <citation type="submission" date="2022-05" db="EMBL/GenBank/DDBJ databases">
        <title>Sphingomonas sp. strain MG17 Genome sequencing and assembly.</title>
        <authorList>
            <person name="Kim I."/>
        </authorList>
    </citation>
    <scope>NUCLEOTIDE SEQUENCE</scope>
    <source>
        <strain evidence="2">MG17</strain>
    </source>
</reference>
<protein>
    <submittedName>
        <fullName evidence="2">Beta-lactamase family protein</fullName>
    </submittedName>
</protein>
<proteinExistence type="predicted"/>
<name>A0A9X2HP63_9SPHN</name>
<dbReference type="InterPro" id="IPR001466">
    <property type="entry name" value="Beta-lactam-related"/>
</dbReference>
<comment type="caution">
    <text evidence="2">The sequence shown here is derived from an EMBL/GenBank/DDBJ whole genome shotgun (WGS) entry which is preliminary data.</text>
</comment>
<dbReference type="InterPro" id="IPR050789">
    <property type="entry name" value="Diverse_Enzym_Activities"/>
</dbReference>
<evidence type="ECO:0000313" key="3">
    <source>
        <dbReference type="Proteomes" id="UP001139451"/>
    </source>
</evidence>
<dbReference type="SUPFAM" id="SSF56601">
    <property type="entry name" value="beta-lactamase/transpeptidase-like"/>
    <property type="match status" value="1"/>
</dbReference>
<evidence type="ECO:0000313" key="2">
    <source>
        <dbReference type="EMBL" id="MCP3729965.1"/>
    </source>
</evidence>
<evidence type="ECO:0000259" key="1">
    <source>
        <dbReference type="Pfam" id="PF00144"/>
    </source>
</evidence>